<protein>
    <submittedName>
        <fullName evidence="1">Uncharacterized protein</fullName>
    </submittedName>
</protein>
<evidence type="ECO:0000313" key="2">
    <source>
        <dbReference type="Proteomes" id="UP001185069"/>
    </source>
</evidence>
<name>A0ABU1JER0_9MICC</name>
<keyword evidence="2" id="KW-1185">Reference proteome</keyword>
<sequence>MTSEDNLDRQMLAGDLQEIAQRLTSAANRIKGMVKQLENGADPSFIAQGALGEVINIAPSAGLTRLIKNQND</sequence>
<dbReference type="EMBL" id="JAVDQF010000001">
    <property type="protein sequence ID" value="MDR6270614.1"/>
    <property type="molecule type" value="Genomic_DNA"/>
</dbReference>
<dbReference type="Proteomes" id="UP001185069">
    <property type="component" value="Unassembled WGS sequence"/>
</dbReference>
<reference evidence="1 2" key="1">
    <citation type="submission" date="2023-07" db="EMBL/GenBank/DDBJ databases">
        <title>Sequencing the genomes of 1000 actinobacteria strains.</title>
        <authorList>
            <person name="Klenk H.-P."/>
        </authorList>
    </citation>
    <scope>NUCLEOTIDE SEQUENCE [LARGE SCALE GENOMIC DNA]</scope>
    <source>
        <strain evidence="1 2">DSM 14555</strain>
    </source>
</reference>
<evidence type="ECO:0000313" key="1">
    <source>
        <dbReference type="EMBL" id="MDR6270614.1"/>
    </source>
</evidence>
<dbReference type="RefSeq" id="WP_309799800.1">
    <property type="nucleotide sequence ID" value="NZ_BAAAHY010000012.1"/>
</dbReference>
<accession>A0ABU1JER0</accession>
<proteinExistence type="predicted"/>
<gene>
    <name evidence="1" type="ORF">JOE69_002852</name>
</gene>
<organism evidence="1 2">
    <name type="scientific">Arthrobacter russicus</name>
    <dbReference type="NCBI Taxonomy" id="172040"/>
    <lineage>
        <taxon>Bacteria</taxon>
        <taxon>Bacillati</taxon>
        <taxon>Actinomycetota</taxon>
        <taxon>Actinomycetes</taxon>
        <taxon>Micrococcales</taxon>
        <taxon>Micrococcaceae</taxon>
        <taxon>Arthrobacter</taxon>
    </lineage>
</organism>
<comment type="caution">
    <text evidence="1">The sequence shown here is derived from an EMBL/GenBank/DDBJ whole genome shotgun (WGS) entry which is preliminary data.</text>
</comment>